<protein>
    <submittedName>
        <fullName evidence="1">Uncharacterized protein</fullName>
    </submittedName>
</protein>
<accession>U4UCY1</accession>
<evidence type="ECO:0000313" key="2">
    <source>
        <dbReference type="Proteomes" id="UP000030742"/>
    </source>
</evidence>
<evidence type="ECO:0000313" key="1">
    <source>
        <dbReference type="EMBL" id="ERL87805.1"/>
    </source>
</evidence>
<proteinExistence type="predicted"/>
<dbReference type="AlphaFoldDB" id="U4UCY1"/>
<organism evidence="1 2">
    <name type="scientific">Dendroctonus ponderosae</name>
    <name type="common">Mountain pine beetle</name>
    <dbReference type="NCBI Taxonomy" id="77166"/>
    <lineage>
        <taxon>Eukaryota</taxon>
        <taxon>Metazoa</taxon>
        <taxon>Ecdysozoa</taxon>
        <taxon>Arthropoda</taxon>
        <taxon>Hexapoda</taxon>
        <taxon>Insecta</taxon>
        <taxon>Pterygota</taxon>
        <taxon>Neoptera</taxon>
        <taxon>Endopterygota</taxon>
        <taxon>Coleoptera</taxon>
        <taxon>Polyphaga</taxon>
        <taxon>Cucujiformia</taxon>
        <taxon>Curculionidae</taxon>
        <taxon>Scolytinae</taxon>
        <taxon>Dendroctonus</taxon>
    </lineage>
</organism>
<sequence>MEFSPEKTQAIVFFVGRQPLPGLLELGGQRLLWRSNITYLGIIYDKRLVWHDQFAATIAKVMYLLHAYSPMLTGKLLLRTKVRAYKQLIHPVLTYESPAWSTDSITQRQKLAAQQNKILRMEDGGCKGSLLCQKHHTVARPKDRRPAGPHQELNVKVPSWTGLSKARIPLSGFLAPRSSTVTADLSLRTQSKKKTWTTCNDQFLLHIQDQVSL</sequence>
<dbReference type="Proteomes" id="UP000030742">
    <property type="component" value="Unassembled WGS sequence"/>
</dbReference>
<name>U4UCY1_DENPD</name>
<gene>
    <name evidence="1" type="ORF">D910_05194</name>
</gene>
<reference evidence="1 2" key="1">
    <citation type="journal article" date="2013" name="Genome Biol.">
        <title>Draft genome of the mountain pine beetle, Dendroctonus ponderosae Hopkins, a major forest pest.</title>
        <authorList>
            <person name="Keeling C.I."/>
            <person name="Yuen M.M."/>
            <person name="Liao N.Y."/>
            <person name="Docking T.R."/>
            <person name="Chan S.K."/>
            <person name="Taylor G.A."/>
            <person name="Palmquist D.L."/>
            <person name="Jackman S.D."/>
            <person name="Nguyen A."/>
            <person name="Li M."/>
            <person name="Henderson H."/>
            <person name="Janes J.K."/>
            <person name="Zhao Y."/>
            <person name="Pandoh P."/>
            <person name="Moore R."/>
            <person name="Sperling F.A."/>
            <person name="Huber D.P."/>
            <person name="Birol I."/>
            <person name="Jones S.J."/>
            <person name="Bohlmann J."/>
        </authorList>
    </citation>
    <scope>NUCLEOTIDE SEQUENCE</scope>
</reference>
<dbReference type="EMBL" id="KB632002">
    <property type="protein sequence ID" value="ERL87805.1"/>
    <property type="molecule type" value="Genomic_DNA"/>
</dbReference>